<organism evidence="2 3">
    <name type="scientific">Leucocoprinus leucothites</name>
    <dbReference type="NCBI Taxonomy" id="201217"/>
    <lineage>
        <taxon>Eukaryota</taxon>
        <taxon>Fungi</taxon>
        <taxon>Dikarya</taxon>
        <taxon>Basidiomycota</taxon>
        <taxon>Agaricomycotina</taxon>
        <taxon>Agaricomycetes</taxon>
        <taxon>Agaricomycetidae</taxon>
        <taxon>Agaricales</taxon>
        <taxon>Agaricineae</taxon>
        <taxon>Agaricaceae</taxon>
        <taxon>Leucocoprinus</taxon>
    </lineage>
</organism>
<proteinExistence type="predicted"/>
<dbReference type="AlphaFoldDB" id="A0A8H5D8F0"/>
<evidence type="ECO:0000256" key="1">
    <source>
        <dbReference type="SAM" id="MobiDB-lite"/>
    </source>
</evidence>
<feature type="compositionally biased region" description="Polar residues" evidence="1">
    <location>
        <begin position="1"/>
        <end position="18"/>
    </location>
</feature>
<dbReference type="EMBL" id="JAACJO010000008">
    <property type="protein sequence ID" value="KAF5354638.1"/>
    <property type="molecule type" value="Genomic_DNA"/>
</dbReference>
<keyword evidence="3" id="KW-1185">Reference proteome</keyword>
<gene>
    <name evidence="2" type="ORF">D9756_005435</name>
</gene>
<evidence type="ECO:0000313" key="2">
    <source>
        <dbReference type="EMBL" id="KAF5354638.1"/>
    </source>
</evidence>
<name>A0A8H5D8F0_9AGAR</name>
<comment type="caution">
    <text evidence="2">The sequence shown here is derived from an EMBL/GenBank/DDBJ whole genome shotgun (WGS) entry which is preliminary data.</text>
</comment>
<protein>
    <submittedName>
        <fullName evidence="2">Uncharacterized protein</fullName>
    </submittedName>
</protein>
<evidence type="ECO:0000313" key="3">
    <source>
        <dbReference type="Proteomes" id="UP000559027"/>
    </source>
</evidence>
<accession>A0A8H5D8F0</accession>
<feature type="region of interest" description="Disordered" evidence="1">
    <location>
        <begin position="1"/>
        <end position="23"/>
    </location>
</feature>
<reference evidence="2 3" key="1">
    <citation type="journal article" date="2020" name="ISME J.">
        <title>Uncovering the hidden diversity of litter-decomposition mechanisms in mushroom-forming fungi.</title>
        <authorList>
            <person name="Floudas D."/>
            <person name="Bentzer J."/>
            <person name="Ahren D."/>
            <person name="Johansson T."/>
            <person name="Persson P."/>
            <person name="Tunlid A."/>
        </authorList>
    </citation>
    <scope>NUCLEOTIDE SEQUENCE [LARGE SCALE GENOMIC DNA]</scope>
    <source>
        <strain evidence="2 3">CBS 146.42</strain>
    </source>
</reference>
<sequence>MSKPSMPSVTGSPSTTPAQIPAVGNKQPPIAGVVATLVNSPNPVVAGVGEVLQVVLAAAVMPPAVKPILVQHGSRVMALGRKRMSALNGRNAMIYLKSKFGLLSAARPVIMDASFIGKEDEFVEVDMDAWEELVPQIAKLNLYVEA</sequence>
<dbReference type="Proteomes" id="UP000559027">
    <property type="component" value="Unassembled WGS sequence"/>
</dbReference>
<dbReference type="OrthoDB" id="3015492at2759"/>